<dbReference type="RefSeq" id="WP_160629912.1">
    <property type="nucleotide sequence ID" value="NZ_CP047593.1"/>
</dbReference>
<evidence type="ECO:0000256" key="1">
    <source>
        <dbReference type="SAM" id="Phobius"/>
    </source>
</evidence>
<dbReference type="AlphaFoldDB" id="A0A6P1M825"/>
<keyword evidence="1" id="KW-0812">Transmembrane</keyword>
<organism evidence="2 3">
    <name type="scientific">Tichowtungia aerotolerans</name>
    <dbReference type="NCBI Taxonomy" id="2697043"/>
    <lineage>
        <taxon>Bacteria</taxon>
        <taxon>Pseudomonadati</taxon>
        <taxon>Kiritimatiellota</taxon>
        <taxon>Tichowtungiia</taxon>
        <taxon>Tichowtungiales</taxon>
        <taxon>Tichowtungiaceae</taxon>
        <taxon>Tichowtungia</taxon>
    </lineage>
</organism>
<evidence type="ECO:0000313" key="3">
    <source>
        <dbReference type="Proteomes" id="UP000464954"/>
    </source>
</evidence>
<gene>
    <name evidence="2" type="ORF">GT409_15265</name>
</gene>
<sequence length="195" mass="21383">MKFIADINLDALIPLIIGAFWIIAQIAGAAAKKKGAPPRPRAADHENNEDPFAELMRRLGGVQEFKIPTPPEPIDLPDEHPWKPGDIEALPDMTRKTPATAKTIQKTPPVTDVKPIEVPAMDLRPSMRSFRTAMPAMKLPAMSLSVQRSERSIGTVPTIGKIINPDDRRTLRRAMLGHIILGKPRGLNSWSGGNP</sequence>
<protein>
    <submittedName>
        <fullName evidence="2">Uncharacterized protein</fullName>
    </submittedName>
</protein>
<keyword evidence="1" id="KW-1133">Transmembrane helix</keyword>
<dbReference type="EMBL" id="CP047593">
    <property type="protein sequence ID" value="QHI70740.1"/>
    <property type="molecule type" value="Genomic_DNA"/>
</dbReference>
<reference evidence="2 3" key="1">
    <citation type="submission" date="2020-01" db="EMBL/GenBank/DDBJ databases">
        <title>Ponticoccus aerotolerans gen. nov., sp. nov., an anaerobic bacterium and proposal of Ponticoccusceae fam. nov., Ponticoccusles ord. nov. and Ponticoccuse classis nov. in the phylum Kiritimatiellaeota.</title>
        <authorList>
            <person name="Zhou L.Y."/>
            <person name="Du Z.J."/>
        </authorList>
    </citation>
    <scope>NUCLEOTIDE SEQUENCE [LARGE SCALE GENOMIC DNA]</scope>
    <source>
        <strain evidence="2 3">S-5007</strain>
    </source>
</reference>
<keyword evidence="1" id="KW-0472">Membrane</keyword>
<name>A0A6P1M825_9BACT</name>
<accession>A0A6P1M825</accession>
<feature type="transmembrane region" description="Helical" evidence="1">
    <location>
        <begin position="12"/>
        <end position="31"/>
    </location>
</feature>
<keyword evidence="3" id="KW-1185">Reference proteome</keyword>
<dbReference type="KEGG" id="taer:GT409_15265"/>
<dbReference type="Proteomes" id="UP000464954">
    <property type="component" value="Chromosome"/>
</dbReference>
<proteinExistence type="predicted"/>
<evidence type="ECO:0000313" key="2">
    <source>
        <dbReference type="EMBL" id="QHI70740.1"/>
    </source>
</evidence>